<dbReference type="AlphaFoldDB" id="A0A914VH72"/>
<dbReference type="PANTHER" id="PTHR21358">
    <property type="entry name" value="PROTEIN MAELSTROM HOMOLOG"/>
    <property type="match status" value="1"/>
</dbReference>
<accession>A0A914VH72</accession>
<evidence type="ECO:0000313" key="3">
    <source>
        <dbReference type="WBParaSite" id="PSAMB.scaffold1983size28264.g15799.t1"/>
    </source>
</evidence>
<dbReference type="GO" id="GO:0045892">
    <property type="term" value="P:negative regulation of DNA-templated transcription"/>
    <property type="evidence" value="ECO:0007669"/>
    <property type="project" value="TreeGrafter"/>
</dbReference>
<proteinExistence type="predicted"/>
<reference evidence="3" key="1">
    <citation type="submission" date="2022-11" db="UniProtKB">
        <authorList>
            <consortium name="WormBaseParasite"/>
        </authorList>
    </citation>
    <scope>IDENTIFICATION</scope>
</reference>
<feature type="region of interest" description="Disordered" evidence="1">
    <location>
        <begin position="588"/>
        <end position="659"/>
    </location>
</feature>
<name>A0A914VH72_9BILA</name>
<evidence type="ECO:0000256" key="1">
    <source>
        <dbReference type="SAM" id="MobiDB-lite"/>
    </source>
</evidence>
<keyword evidence="2" id="KW-1185">Reference proteome</keyword>
<feature type="compositionally biased region" description="Low complexity" evidence="1">
    <location>
        <begin position="601"/>
        <end position="636"/>
    </location>
</feature>
<dbReference type="GO" id="GO:0007140">
    <property type="term" value="P:male meiotic nuclear division"/>
    <property type="evidence" value="ECO:0007669"/>
    <property type="project" value="TreeGrafter"/>
</dbReference>
<sequence length="659" mass="74076">MPPKVKQINGFSFFVEQVVKRDLERSRGHRVSTQEAINHGDVIWKGMSPEARHEWKERAKAHKVTPQFQAEKQQQKERYYRLREQQSDPLAPRLNKKSKSKSIGARVDELERMSCRYYDDVDEENFRQKRERDRNNMEMYFTWKAPQEDGERRKWILERRFHILAAAAYCETREHEFPASEISVVNFSFNEGVISTKHWLIDHGIDEWTDAEAYHAALQNEVNTGIPADGARSALLRQYSITSDYDNILSTLEQKFQDDKHVFVHRRDWNTVMGCLHWLKDGRNSREDSSADVDQLSEDRFVCVEDLFLAVSSLLNFDVTTTLMLDVDEKLDEEWQTYMKSEHVLCQFHYSRARSHPQQAPRCSLACARRYTFGLFDLANTGNYFPDMRLGPNHFPVLQPSATEPFGREEENNENATRSSGAFAAGFQSSGDGFGVRPIGFNQPSQVPRAAAAIVEDVRSDDSFDDALEDELGSCESRHMPPVLSKISFGDDDDDDMLPRAAPTRPMAGGIMQPLRAPLPGFGEFADPRPPTASSNASTQSFGQFSSQNFSSLDQNVLRTQVGIGNVQLGGNNSSVAGSSGVVSPVESLQSKLKSKPKTLPPSVLNRISAASRSSSAMSAAASSSRSSLGPSADSSQRQMPRGLGRGMRADEDDVAKFF</sequence>
<feature type="region of interest" description="Disordered" evidence="1">
    <location>
        <begin position="524"/>
        <end position="546"/>
    </location>
</feature>
<dbReference type="GO" id="GO:0007283">
    <property type="term" value="P:spermatogenesis"/>
    <property type="evidence" value="ECO:0007669"/>
    <property type="project" value="TreeGrafter"/>
</dbReference>
<protein>
    <submittedName>
        <fullName evidence="3">Maelstrom domain-containing protein</fullName>
    </submittedName>
</protein>
<dbReference type="PANTHER" id="PTHR21358:SF4">
    <property type="entry name" value="PROTEIN MAELSTROM HOMOLOG"/>
    <property type="match status" value="1"/>
</dbReference>
<dbReference type="WBParaSite" id="PSAMB.scaffold1983size28264.g15799.t1">
    <property type="protein sequence ID" value="PSAMB.scaffold1983size28264.g15799.t1"/>
    <property type="gene ID" value="PSAMB.scaffold1983size28264.g15799"/>
</dbReference>
<dbReference type="GO" id="GO:0043186">
    <property type="term" value="C:P granule"/>
    <property type="evidence" value="ECO:0007669"/>
    <property type="project" value="TreeGrafter"/>
</dbReference>
<organism evidence="2 3">
    <name type="scientific">Plectus sambesii</name>
    <dbReference type="NCBI Taxonomy" id="2011161"/>
    <lineage>
        <taxon>Eukaryota</taxon>
        <taxon>Metazoa</taxon>
        <taxon>Ecdysozoa</taxon>
        <taxon>Nematoda</taxon>
        <taxon>Chromadorea</taxon>
        <taxon>Plectida</taxon>
        <taxon>Plectina</taxon>
        <taxon>Plectoidea</taxon>
        <taxon>Plectidae</taxon>
        <taxon>Plectus</taxon>
    </lineage>
</organism>
<evidence type="ECO:0000313" key="2">
    <source>
        <dbReference type="Proteomes" id="UP000887566"/>
    </source>
</evidence>
<dbReference type="GO" id="GO:0005634">
    <property type="term" value="C:nucleus"/>
    <property type="evidence" value="ECO:0007669"/>
    <property type="project" value="TreeGrafter"/>
</dbReference>
<feature type="region of interest" description="Disordered" evidence="1">
    <location>
        <begin position="83"/>
        <end position="102"/>
    </location>
</feature>
<dbReference type="Proteomes" id="UP000887566">
    <property type="component" value="Unplaced"/>
</dbReference>
<dbReference type="InterPro" id="IPR039259">
    <property type="entry name" value="Protein_maelstrom"/>
</dbReference>
<dbReference type="GO" id="GO:0034587">
    <property type="term" value="P:piRNA processing"/>
    <property type="evidence" value="ECO:0007669"/>
    <property type="project" value="TreeGrafter"/>
</dbReference>
<dbReference type="GO" id="GO:0043565">
    <property type="term" value="F:sequence-specific DNA binding"/>
    <property type="evidence" value="ECO:0007669"/>
    <property type="project" value="TreeGrafter"/>
</dbReference>